<sequence length="54" mass="6222">MAISPAEIRYLANALRRFFRLDQESEISTMTLEVTAEDPECVSHAKLQRGEQRI</sequence>
<protein>
    <submittedName>
        <fullName evidence="1">Uncharacterized protein</fullName>
    </submittedName>
</protein>
<reference evidence="1 2" key="1">
    <citation type="submission" date="2019-02" db="EMBL/GenBank/DDBJ databases">
        <title>Deep-cultivation of Planctomycetes and their phenomic and genomic characterization uncovers novel biology.</title>
        <authorList>
            <person name="Wiegand S."/>
            <person name="Jogler M."/>
            <person name="Boedeker C."/>
            <person name="Pinto D."/>
            <person name="Vollmers J."/>
            <person name="Rivas-Marin E."/>
            <person name="Kohn T."/>
            <person name="Peeters S.H."/>
            <person name="Heuer A."/>
            <person name="Rast P."/>
            <person name="Oberbeckmann S."/>
            <person name="Bunk B."/>
            <person name="Jeske O."/>
            <person name="Meyerdierks A."/>
            <person name="Storesund J.E."/>
            <person name="Kallscheuer N."/>
            <person name="Luecker S."/>
            <person name="Lage O.M."/>
            <person name="Pohl T."/>
            <person name="Merkel B.J."/>
            <person name="Hornburger P."/>
            <person name="Mueller R.-W."/>
            <person name="Bruemmer F."/>
            <person name="Labrenz M."/>
            <person name="Spormann A.M."/>
            <person name="Op den Camp H."/>
            <person name="Overmann J."/>
            <person name="Amann R."/>
            <person name="Jetten M.S.M."/>
            <person name="Mascher T."/>
            <person name="Medema M.H."/>
            <person name="Devos D.P."/>
            <person name="Kaster A.-K."/>
            <person name="Ovreas L."/>
            <person name="Rohde M."/>
            <person name="Galperin M.Y."/>
            <person name="Jogler C."/>
        </authorList>
    </citation>
    <scope>NUCLEOTIDE SEQUENCE [LARGE SCALE GENOMIC DNA]</scope>
    <source>
        <strain evidence="1 2">SV_7m_r</strain>
    </source>
</reference>
<dbReference type="Proteomes" id="UP000315003">
    <property type="component" value="Chromosome"/>
</dbReference>
<organism evidence="1 2">
    <name type="scientific">Stieleria bergensis</name>
    <dbReference type="NCBI Taxonomy" id="2528025"/>
    <lineage>
        <taxon>Bacteria</taxon>
        <taxon>Pseudomonadati</taxon>
        <taxon>Planctomycetota</taxon>
        <taxon>Planctomycetia</taxon>
        <taxon>Pirellulales</taxon>
        <taxon>Pirellulaceae</taxon>
        <taxon>Stieleria</taxon>
    </lineage>
</organism>
<dbReference type="AlphaFoldDB" id="A0A517STG6"/>
<evidence type="ECO:0000313" key="2">
    <source>
        <dbReference type="Proteomes" id="UP000315003"/>
    </source>
</evidence>
<accession>A0A517STG6</accession>
<keyword evidence="2" id="KW-1185">Reference proteome</keyword>
<dbReference type="EMBL" id="CP036272">
    <property type="protein sequence ID" value="QDT59417.1"/>
    <property type="molecule type" value="Genomic_DNA"/>
</dbReference>
<name>A0A517STG6_9BACT</name>
<evidence type="ECO:0000313" key="1">
    <source>
        <dbReference type="EMBL" id="QDT59417.1"/>
    </source>
</evidence>
<gene>
    <name evidence="1" type="ORF">SV7mr_19240</name>
</gene>
<proteinExistence type="predicted"/>